<keyword evidence="6" id="KW-1185">Reference proteome</keyword>
<feature type="signal peptide" evidence="4">
    <location>
        <begin position="1"/>
        <end position="18"/>
    </location>
</feature>
<evidence type="ECO:0000313" key="6">
    <source>
        <dbReference type="Proteomes" id="UP000279600"/>
    </source>
</evidence>
<evidence type="ECO:0000256" key="1">
    <source>
        <dbReference type="ARBA" id="ARBA00003989"/>
    </source>
</evidence>
<sequence length="243" mass="27741">MARIILFLLMIPCSMVHAQESFYNREVKAVIELEDKEGFVNITGIATNLTSADQGIRYELAVIRKDTASGNSTKNKQTGRTVLKASDKVLLSKTSVNLNIPDLITIMLLIYDVDDKLLGKEIKRIEPNTREIAVVQSTAYDGIEFKGIVLKKLRTAPARKFYDYFYEKYRFYNINGSEIVTIKEVFGQGRTSKVEVLVGRDLVFEFFLNPTEKYIEQMGDNAIYKVYNKFESLKAQEAAIKNY</sequence>
<keyword evidence="3 4" id="KW-0732">Signal</keyword>
<comment type="function">
    <text evidence="1">May be involved in the biogenesis of curli organelles.</text>
</comment>
<organism evidence="5 6">
    <name type="scientific">Nonlabens ponticola</name>
    <dbReference type="NCBI Taxonomy" id="2496866"/>
    <lineage>
        <taxon>Bacteria</taxon>
        <taxon>Pseudomonadati</taxon>
        <taxon>Bacteroidota</taxon>
        <taxon>Flavobacteriia</taxon>
        <taxon>Flavobacteriales</taxon>
        <taxon>Flavobacteriaceae</taxon>
        <taxon>Nonlabens</taxon>
    </lineage>
</organism>
<dbReference type="KEGG" id="noj:EJ995_07470"/>
<dbReference type="Gene3D" id="2.60.40.2420">
    <property type="match status" value="1"/>
</dbReference>
<evidence type="ECO:0000256" key="4">
    <source>
        <dbReference type="SAM" id="SignalP"/>
    </source>
</evidence>
<accession>A0A3S9MXS5</accession>
<dbReference type="Proteomes" id="UP000279600">
    <property type="component" value="Chromosome"/>
</dbReference>
<reference evidence="5 6" key="1">
    <citation type="submission" date="2018-12" db="EMBL/GenBank/DDBJ databases">
        <title>Complete genome of Nonlabens sp. MJ115.</title>
        <authorList>
            <person name="Choi H.S."/>
            <person name="Jung J."/>
        </authorList>
    </citation>
    <scope>NUCLEOTIDE SEQUENCE [LARGE SCALE GENOMIC DNA]</scope>
    <source>
        <strain evidence="5 6">MJ115</strain>
    </source>
</reference>
<evidence type="ECO:0000256" key="3">
    <source>
        <dbReference type="ARBA" id="ARBA00022729"/>
    </source>
</evidence>
<gene>
    <name evidence="5" type="ORF">EJ995_07470</name>
</gene>
<evidence type="ECO:0000256" key="2">
    <source>
        <dbReference type="ARBA" id="ARBA00014024"/>
    </source>
</evidence>
<dbReference type="EMBL" id="CP034549">
    <property type="protein sequence ID" value="AZQ44076.1"/>
    <property type="molecule type" value="Genomic_DNA"/>
</dbReference>
<feature type="chain" id="PRO_5019409148" description="Curli production assembly/transport component CsgE" evidence="4">
    <location>
        <begin position="19"/>
        <end position="243"/>
    </location>
</feature>
<name>A0A3S9MXS5_9FLAO</name>
<proteinExistence type="predicted"/>
<dbReference type="AlphaFoldDB" id="A0A3S9MXS5"/>
<protein>
    <recommendedName>
        <fullName evidence="2">Curli production assembly/transport component CsgE</fullName>
    </recommendedName>
</protein>
<dbReference type="OrthoDB" id="1524955at2"/>
<evidence type="ECO:0000313" key="5">
    <source>
        <dbReference type="EMBL" id="AZQ44076.1"/>
    </source>
</evidence>
<dbReference type="RefSeq" id="WP_126447154.1">
    <property type="nucleotide sequence ID" value="NZ_CP034549.1"/>
</dbReference>
<dbReference type="InterPro" id="IPR053722">
    <property type="entry name" value="Curli_assembly_CsgC/AgfC"/>
</dbReference>
<dbReference type="Pfam" id="PF10627">
    <property type="entry name" value="CsgE"/>
    <property type="match status" value="1"/>
</dbReference>
<dbReference type="InterPro" id="IPR018900">
    <property type="entry name" value="Curli_CsgE"/>
</dbReference>